<protein>
    <submittedName>
        <fullName evidence="1">Uncharacterized protein</fullName>
    </submittedName>
</protein>
<dbReference type="EMBL" id="MK500419">
    <property type="protein sequence ID" value="QBK89402.1"/>
    <property type="molecule type" value="Genomic_DNA"/>
</dbReference>
<accession>A0A4P6VLU1</accession>
<sequence length="161" mass="20092">MYIEDASIILIRDFRKEDFYIRPNSYLPYSLTKYNIDEDGYSRLDFERKDHLCYIKHKHKDLWLYTIDNKPVWKPLHPVHYNKDKIHYPTVFWLYYLKETTFAIYKPFTYNSMEVNYIKYNKENEDISFVTDVYDSTIFSYKKIRWVDSLHHNRWRHYGEL</sequence>
<proteinExistence type="predicted"/>
<reference evidence="1" key="1">
    <citation type="journal article" date="2019" name="MBio">
        <title>Virus Genomes from Deep Sea Sediments Expand the Ocean Megavirome and Support Independent Origins of Viral Gigantism.</title>
        <authorList>
            <person name="Backstrom D."/>
            <person name="Yutin N."/>
            <person name="Jorgensen S.L."/>
            <person name="Dharamshi J."/>
            <person name="Homa F."/>
            <person name="Zaremba-Niedwiedzka K."/>
            <person name="Spang A."/>
            <person name="Wolf Y.I."/>
            <person name="Koonin E.V."/>
            <person name="Ettema T.J."/>
        </authorList>
    </citation>
    <scope>NUCLEOTIDE SEQUENCE</scope>
</reference>
<evidence type="ECO:0000313" key="1">
    <source>
        <dbReference type="EMBL" id="QBK89402.1"/>
    </source>
</evidence>
<organism evidence="1">
    <name type="scientific">Mimivirus LCMiAC02</name>
    <dbReference type="NCBI Taxonomy" id="2506609"/>
    <lineage>
        <taxon>Viruses</taxon>
        <taxon>Varidnaviria</taxon>
        <taxon>Bamfordvirae</taxon>
        <taxon>Nucleocytoviricota</taxon>
        <taxon>Megaviricetes</taxon>
        <taxon>Imitervirales</taxon>
        <taxon>Mimiviridae</taxon>
        <taxon>Klosneuvirinae</taxon>
    </lineage>
</organism>
<name>A0A4P6VLU1_9VIRU</name>
<gene>
    <name evidence="1" type="ORF">LCMiAC02_04970</name>
</gene>